<dbReference type="GO" id="GO:0005524">
    <property type="term" value="F:ATP binding"/>
    <property type="evidence" value="ECO:0007669"/>
    <property type="project" value="UniProtKB-KW"/>
</dbReference>
<name>A0A813EI62_POLGL</name>
<dbReference type="GO" id="GO:0016020">
    <property type="term" value="C:membrane"/>
    <property type="evidence" value="ECO:0007669"/>
    <property type="project" value="UniProtKB-SubCell"/>
</dbReference>
<dbReference type="InterPro" id="IPR003439">
    <property type="entry name" value="ABC_transporter-like_ATP-bd"/>
</dbReference>
<dbReference type="GO" id="GO:0005319">
    <property type="term" value="F:lipid transporter activity"/>
    <property type="evidence" value="ECO:0007669"/>
    <property type="project" value="TreeGrafter"/>
</dbReference>
<feature type="non-terminal residue" evidence="12">
    <location>
        <position position="1"/>
    </location>
</feature>
<feature type="transmembrane region" description="Helical" evidence="10">
    <location>
        <begin position="193"/>
        <end position="226"/>
    </location>
</feature>
<dbReference type="GO" id="GO:0140359">
    <property type="term" value="F:ABC-type transporter activity"/>
    <property type="evidence" value="ECO:0007669"/>
    <property type="project" value="InterPro"/>
</dbReference>
<evidence type="ECO:0000313" key="13">
    <source>
        <dbReference type="Proteomes" id="UP000654075"/>
    </source>
</evidence>
<evidence type="ECO:0000256" key="4">
    <source>
        <dbReference type="ARBA" id="ARBA00022692"/>
    </source>
</evidence>
<organism evidence="12 13">
    <name type="scientific">Polarella glacialis</name>
    <name type="common">Dinoflagellate</name>
    <dbReference type="NCBI Taxonomy" id="89957"/>
    <lineage>
        <taxon>Eukaryota</taxon>
        <taxon>Sar</taxon>
        <taxon>Alveolata</taxon>
        <taxon>Dinophyceae</taxon>
        <taxon>Suessiales</taxon>
        <taxon>Suessiaceae</taxon>
        <taxon>Polarella</taxon>
    </lineage>
</organism>
<evidence type="ECO:0000256" key="9">
    <source>
        <dbReference type="ARBA" id="ARBA00023136"/>
    </source>
</evidence>
<evidence type="ECO:0000256" key="5">
    <source>
        <dbReference type="ARBA" id="ARBA00022737"/>
    </source>
</evidence>
<reference evidence="12" key="1">
    <citation type="submission" date="2021-02" db="EMBL/GenBank/DDBJ databases">
        <authorList>
            <person name="Dougan E. K."/>
            <person name="Rhodes N."/>
            <person name="Thang M."/>
            <person name="Chan C."/>
        </authorList>
    </citation>
    <scope>NUCLEOTIDE SEQUENCE</scope>
</reference>
<feature type="transmembrane region" description="Helical" evidence="10">
    <location>
        <begin position="294"/>
        <end position="317"/>
    </location>
</feature>
<keyword evidence="13" id="KW-1185">Reference proteome</keyword>
<comment type="subcellular location">
    <subcellularLocation>
        <location evidence="1">Membrane</location>
        <topology evidence="1">Multi-pass membrane protein</topology>
    </subcellularLocation>
</comment>
<dbReference type="PROSITE" id="PS50893">
    <property type="entry name" value="ABC_TRANSPORTER_2"/>
    <property type="match status" value="1"/>
</dbReference>
<evidence type="ECO:0000256" key="10">
    <source>
        <dbReference type="SAM" id="Phobius"/>
    </source>
</evidence>
<dbReference type="Proteomes" id="UP000654075">
    <property type="component" value="Unassembled WGS sequence"/>
</dbReference>
<dbReference type="InterPro" id="IPR017871">
    <property type="entry name" value="ABC_transporter-like_CS"/>
</dbReference>
<feature type="transmembrane region" description="Helical" evidence="10">
    <location>
        <begin position="264"/>
        <end position="282"/>
    </location>
</feature>
<comment type="similarity">
    <text evidence="2">Belongs to the ABC transporter superfamily. ABCA family.</text>
</comment>
<dbReference type="PANTHER" id="PTHR19229:SF36">
    <property type="entry name" value="ATP-BINDING CASSETTE SUB-FAMILY A MEMBER 2"/>
    <property type="match status" value="1"/>
</dbReference>
<evidence type="ECO:0000256" key="1">
    <source>
        <dbReference type="ARBA" id="ARBA00004141"/>
    </source>
</evidence>
<dbReference type="InterPro" id="IPR027417">
    <property type="entry name" value="P-loop_NTPase"/>
</dbReference>
<dbReference type="Gene3D" id="3.40.50.300">
    <property type="entry name" value="P-loop containing nucleotide triphosphate hydrolases"/>
    <property type="match status" value="1"/>
</dbReference>
<keyword evidence="5" id="KW-0677">Repeat</keyword>
<dbReference type="Pfam" id="PF12698">
    <property type="entry name" value="ABC2_membrane_3"/>
    <property type="match status" value="1"/>
</dbReference>
<gene>
    <name evidence="12" type="ORF">PGLA1383_LOCUS17015</name>
</gene>
<feature type="transmembrane region" description="Helical" evidence="10">
    <location>
        <begin position="337"/>
        <end position="359"/>
    </location>
</feature>
<evidence type="ECO:0000256" key="7">
    <source>
        <dbReference type="ARBA" id="ARBA00022840"/>
    </source>
</evidence>
<evidence type="ECO:0000256" key="3">
    <source>
        <dbReference type="ARBA" id="ARBA00022448"/>
    </source>
</evidence>
<dbReference type="FunFam" id="3.40.50.300:FF:000298">
    <property type="entry name" value="ATP-binding cassette sub-family A member 12"/>
    <property type="match status" value="1"/>
</dbReference>
<evidence type="ECO:0000256" key="2">
    <source>
        <dbReference type="ARBA" id="ARBA00008869"/>
    </source>
</evidence>
<dbReference type="SMART" id="SM00382">
    <property type="entry name" value="AAA"/>
    <property type="match status" value="1"/>
</dbReference>
<accession>A0A813EI62</accession>
<dbReference type="PANTHER" id="PTHR19229">
    <property type="entry name" value="ATP-BINDING CASSETTE TRANSPORTER SUBFAMILY A ABCA"/>
    <property type="match status" value="1"/>
</dbReference>
<feature type="non-terminal residue" evidence="12">
    <location>
        <position position="918"/>
    </location>
</feature>
<dbReference type="AlphaFoldDB" id="A0A813EI62"/>
<dbReference type="EMBL" id="CAJNNV010010437">
    <property type="protein sequence ID" value="CAE8598611.1"/>
    <property type="molecule type" value="Genomic_DNA"/>
</dbReference>
<feature type="transmembrane region" description="Helical" evidence="10">
    <location>
        <begin position="238"/>
        <end position="258"/>
    </location>
</feature>
<evidence type="ECO:0000313" key="12">
    <source>
        <dbReference type="EMBL" id="CAE8598611.1"/>
    </source>
</evidence>
<dbReference type="InterPro" id="IPR026082">
    <property type="entry name" value="ABCA"/>
</dbReference>
<keyword evidence="8 10" id="KW-1133">Transmembrane helix</keyword>
<dbReference type="OMA" id="FMKRARY"/>
<keyword evidence="6" id="KW-0547">Nucleotide-binding</keyword>
<evidence type="ECO:0000256" key="8">
    <source>
        <dbReference type="ARBA" id="ARBA00022989"/>
    </source>
</evidence>
<evidence type="ECO:0000256" key="6">
    <source>
        <dbReference type="ARBA" id="ARBA00022741"/>
    </source>
</evidence>
<keyword evidence="9 10" id="KW-0472">Membrane</keyword>
<evidence type="ECO:0000259" key="11">
    <source>
        <dbReference type="PROSITE" id="PS50893"/>
    </source>
</evidence>
<feature type="domain" description="ABC transporter" evidence="11">
    <location>
        <begin position="430"/>
        <end position="663"/>
    </location>
</feature>
<dbReference type="PROSITE" id="PS00211">
    <property type="entry name" value="ABC_TRANSPORTER_1"/>
    <property type="match status" value="1"/>
</dbReference>
<sequence length="918" mass="99668">ELEEYVDSPSYGSQGLLYGAVVFSSLGGDGQRGAKGRWSYSIRLNVSAGTTVFSRIPATRPLDLGLRTEEAKTYLRGGFVSLQLMLDRYIIGHRREEPSGHGDISALLDVNDLPFSSAHESPAVQRQLAESLRYLPQSLETIPMPVAGVVLDGFYELIALVFPLVFIVAFLYTQKKVLNELITEKETKVRESLRMLGVSSTAIIGSWFVTYGLIFGVLCGIFALVASFDVFPYSDLTLIFAFFWLWCMSFLAFAWFIHCFFNNSRTGGIVGMIIMFAQWIVFSSQNREGPPASNVVVLLMLMPNAAFCTGLGMLSKYEAARVGAAWHNLTMAVDNSSFAWVLGMMCVDILLWTSLGWYFDRVLPKEYGVRQPPNFLFKPSYWQRNGRNLREERTMAAELDAAPDAVCAGLNAAEAVPEAVRRRAASGCVVQTRGLRREFNTPGGTKVAVAGLDLTMYQGQVLALLGHNGAGKSTTIHMLTGMVEPTSGEAIVAGHPLRSGLREIRQLIGVCPQHDVLWLELTVGEHLTVYAQLRGVPALEVVSRAREMMQQVGLTEKAMTRAGSLSGGQKRKLSLCLALIGRPAVAFLDEPTSGMDPFSRRSTWNIIRGARDGRVIVLTTHFMDEADMLGDRIAIMAEGVLQCCGSSLFLKARFGAGYSLTCARQQPPEGTADREQTQAQATIEGVIKMHVPEAELLTDVGAELSVRLPSSAASRFPCLLEELDARASEIGLAHYGLSMVTLEEVFLRVASGEMNSLDSRVGGGNSDPGLEQARALRTPSMSPELAGEIAERQNGPGVAARHLGALFMKRARYGRRDFKALACTVLLPVALLAFGLWLLQLVGDRHAPALLLSLAQYDTDVVVPYNASYSLSNGAALPGSVADAAVSGGAHPLAEQLPTGEGFDRGLVFGRQYSAGLP</sequence>
<protein>
    <recommendedName>
        <fullName evidence="11">ABC transporter domain-containing protein</fullName>
    </recommendedName>
</protein>
<feature type="transmembrane region" description="Helical" evidence="10">
    <location>
        <begin position="154"/>
        <end position="173"/>
    </location>
</feature>
<dbReference type="GO" id="GO:0016887">
    <property type="term" value="F:ATP hydrolysis activity"/>
    <property type="evidence" value="ECO:0007669"/>
    <property type="project" value="InterPro"/>
</dbReference>
<keyword evidence="7" id="KW-0067">ATP-binding</keyword>
<dbReference type="Pfam" id="PF00005">
    <property type="entry name" value="ABC_tran"/>
    <property type="match status" value="1"/>
</dbReference>
<keyword evidence="4 10" id="KW-0812">Transmembrane</keyword>
<dbReference type="OrthoDB" id="10255969at2759"/>
<dbReference type="InterPro" id="IPR013525">
    <property type="entry name" value="ABC2_TM"/>
</dbReference>
<comment type="caution">
    <text evidence="12">The sequence shown here is derived from an EMBL/GenBank/DDBJ whole genome shotgun (WGS) entry which is preliminary data.</text>
</comment>
<dbReference type="InterPro" id="IPR003593">
    <property type="entry name" value="AAA+_ATPase"/>
</dbReference>
<dbReference type="SUPFAM" id="SSF52540">
    <property type="entry name" value="P-loop containing nucleoside triphosphate hydrolases"/>
    <property type="match status" value="1"/>
</dbReference>
<dbReference type="CDD" id="cd03263">
    <property type="entry name" value="ABC_subfamily_A"/>
    <property type="match status" value="1"/>
</dbReference>
<keyword evidence="3" id="KW-0813">Transport</keyword>
<proteinExistence type="inferred from homology"/>